<evidence type="ECO:0000256" key="1">
    <source>
        <dbReference type="SAM" id="MobiDB-lite"/>
    </source>
</evidence>
<feature type="compositionally biased region" description="Acidic residues" evidence="1">
    <location>
        <begin position="55"/>
        <end position="77"/>
    </location>
</feature>
<dbReference type="AlphaFoldDB" id="A0A6A6TZF8"/>
<feature type="region of interest" description="Disordered" evidence="1">
    <location>
        <begin position="27"/>
        <end position="86"/>
    </location>
</feature>
<feature type="domain" description="Gag1-like clamp" evidence="2">
    <location>
        <begin position="104"/>
        <end position="290"/>
    </location>
</feature>
<dbReference type="OrthoDB" id="5422958at2759"/>
<dbReference type="PANTHER" id="PTHR28065:SF1">
    <property type="entry name" value="DUF4050 DOMAIN-CONTAINING PROTEIN"/>
    <property type="match status" value="1"/>
</dbReference>
<dbReference type="Pfam" id="PF13259">
    <property type="entry name" value="clamp_Gag1-like"/>
    <property type="match status" value="1"/>
</dbReference>
<dbReference type="InterPro" id="IPR025124">
    <property type="entry name" value="Gag1-like_clamp"/>
</dbReference>
<dbReference type="PANTHER" id="PTHR28065">
    <property type="entry name" value="FREQUENIN"/>
    <property type="match status" value="1"/>
</dbReference>
<organism evidence="3 4">
    <name type="scientific">Microthyrium microscopicum</name>
    <dbReference type="NCBI Taxonomy" id="703497"/>
    <lineage>
        <taxon>Eukaryota</taxon>
        <taxon>Fungi</taxon>
        <taxon>Dikarya</taxon>
        <taxon>Ascomycota</taxon>
        <taxon>Pezizomycotina</taxon>
        <taxon>Dothideomycetes</taxon>
        <taxon>Dothideomycetes incertae sedis</taxon>
        <taxon>Microthyriales</taxon>
        <taxon>Microthyriaceae</taxon>
        <taxon>Microthyrium</taxon>
    </lineage>
</organism>
<evidence type="ECO:0000313" key="3">
    <source>
        <dbReference type="EMBL" id="KAF2664044.1"/>
    </source>
</evidence>
<dbReference type="EMBL" id="MU004243">
    <property type="protein sequence ID" value="KAF2664044.1"/>
    <property type="molecule type" value="Genomic_DNA"/>
</dbReference>
<dbReference type="InterPro" id="IPR053274">
    <property type="entry name" value="Fluconazole_resistance"/>
</dbReference>
<name>A0A6A6TZF8_9PEZI</name>
<protein>
    <recommendedName>
        <fullName evidence="2">Gag1-like clamp domain-containing protein</fullName>
    </recommendedName>
</protein>
<reference evidence="3" key="1">
    <citation type="journal article" date="2020" name="Stud. Mycol.">
        <title>101 Dothideomycetes genomes: a test case for predicting lifestyles and emergence of pathogens.</title>
        <authorList>
            <person name="Haridas S."/>
            <person name="Albert R."/>
            <person name="Binder M."/>
            <person name="Bloem J."/>
            <person name="Labutti K."/>
            <person name="Salamov A."/>
            <person name="Andreopoulos B."/>
            <person name="Baker S."/>
            <person name="Barry K."/>
            <person name="Bills G."/>
            <person name="Bluhm B."/>
            <person name="Cannon C."/>
            <person name="Castanera R."/>
            <person name="Culley D."/>
            <person name="Daum C."/>
            <person name="Ezra D."/>
            <person name="Gonzalez J."/>
            <person name="Henrissat B."/>
            <person name="Kuo A."/>
            <person name="Liang C."/>
            <person name="Lipzen A."/>
            <person name="Lutzoni F."/>
            <person name="Magnuson J."/>
            <person name="Mondo S."/>
            <person name="Nolan M."/>
            <person name="Ohm R."/>
            <person name="Pangilinan J."/>
            <person name="Park H.-J."/>
            <person name="Ramirez L."/>
            <person name="Alfaro M."/>
            <person name="Sun H."/>
            <person name="Tritt A."/>
            <person name="Yoshinaga Y."/>
            <person name="Zwiers L.-H."/>
            <person name="Turgeon B."/>
            <person name="Goodwin S."/>
            <person name="Spatafora J."/>
            <person name="Crous P."/>
            <person name="Grigoriev I."/>
        </authorList>
    </citation>
    <scope>NUCLEOTIDE SEQUENCE</scope>
    <source>
        <strain evidence="3">CBS 115976</strain>
    </source>
</reference>
<feature type="compositionally biased region" description="Polar residues" evidence="1">
    <location>
        <begin position="187"/>
        <end position="215"/>
    </location>
</feature>
<evidence type="ECO:0000313" key="4">
    <source>
        <dbReference type="Proteomes" id="UP000799302"/>
    </source>
</evidence>
<proteinExistence type="predicted"/>
<sequence>MAKPSQAQVREINRTLLATVRADWRFPATIPSKTAEPSTPSNPITYRERFYSTSDDSDAEEEDDFDTSDSLFEDEELSSSGLDETESNIIVTNLGSRKAKRRPKFDTPDSVADYLEHKIQARKKRKVKALNEEISWNEGLCFFLQRRNAWTSAVSPEAANALRKTKDTIIPSSSNPSEETLKKSTSEDQASASTTDNDSGIAVSPSSLTKPTNSPFAPPADISSLTDVLLPISTPFLPNTHPVRASIMARTDSELYEKIVRDSRTPAVPINLAHMMRVIVQGWKDEGNWPPRGAAAESSITARRSNVSSAKASHATEMHKGIFSNHKHLQRGVESVRRVLRLSGSAPPPGD</sequence>
<feature type="region of interest" description="Disordered" evidence="1">
    <location>
        <begin position="165"/>
        <end position="219"/>
    </location>
</feature>
<evidence type="ECO:0000259" key="2">
    <source>
        <dbReference type="Pfam" id="PF13259"/>
    </source>
</evidence>
<keyword evidence="4" id="KW-1185">Reference proteome</keyword>
<gene>
    <name evidence="3" type="ORF">BT63DRAFT_99507</name>
</gene>
<feature type="compositionally biased region" description="Polar residues" evidence="1">
    <location>
        <begin position="31"/>
        <end position="44"/>
    </location>
</feature>
<accession>A0A6A6TZF8</accession>
<dbReference type="Proteomes" id="UP000799302">
    <property type="component" value="Unassembled WGS sequence"/>
</dbReference>